<feature type="non-terminal residue" evidence="1">
    <location>
        <position position="1"/>
    </location>
</feature>
<sequence>NHFCLAKIVERNYERLMKKIHVLLGQIDDVIVQAKLLERNEEVEFKSAMLTKMAGELWHALEQDSRVFLKRGKN</sequence>
<reference evidence="1" key="1">
    <citation type="journal article" date="2012" name="PLoS ONE">
        <title>Gene sets for utilization of primary and secondary nutrition supplies in the distal gut of endangered iberian lynx.</title>
        <authorList>
            <person name="Alcaide M."/>
            <person name="Messina E."/>
            <person name="Richter M."/>
            <person name="Bargiela R."/>
            <person name="Peplies J."/>
            <person name="Huws S.A."/>
            <person name="Newbold C.J."/>
            <person name="Golyshin P.N."/>
            <person name="Simon M.A."/>
            <person name="Lopez G."/>
            <person name="Yakimov M.M."/>
            <person name="Ferrer M."/>
        </authorList>
    </citation>
    <scope>NUCLEOTIDE SEQUENCE</scope>
</reference>
<dbReference type="EMBL" id="AMCI01004269">
    <property type="protein sequence ID" value="EJW98429.1"/>
    <property type="molecule type" value="Genomic_DNA"/>
</dbReference>
<name>J9GGF2_9ZZZZ</name>
<proteinExistence type="predicted"/>
<dbReference type="AlphaFoldDB" id="J9GGF2"/>
<accession>J9GGF2</accession>
<gene>
    <name evidence="1" type="ORF">EVA_13462</name>
</gene>
<protein>
    <submittedName>
        <fullName evidence="1">Uncharacterized protein</fullName>
    </submittedName>
</protein>
<organism evidence="1">
    <name type="scientific">gut metagenome</name>
    <dbReference type="NCBI Taxonomy" id="749906"/>
    <lineage>
        <taxon>unclassified sequences</taxon>
        <taxon>metagenomes</taxon>
        <taxon>organismal metagenomes</taxon>
    </lineage>
</organism>
<evidence type="ECO:0000313" key="1">
    <source>
        <dbReference type="EMBL" id="EJW98429.1"/>
    </source>
</evidence>
<comment type="caution">
    <text evidence="1">The sequence shown here is derived from an EMBL/GenBank/DDBJ whole genome shotgun (WGS) entry which is preliminary data.</text>
</comment>